<dbReference type="PANTHER" id="PTHR11439">
    <property type="entry name" value="GAG-POL-RELATED RETROTRANSPOSON"/>
    <property type="match status" value="1"/>
</dbReference>
<gene>
    <name evidence="4" type="ORF">Tci_055544</name>
</gene>
<dbReference type="GO" id="GO:0008270">
    <property type="term" value="F:zinc ion binding"/>
    <property type="evidence" value="ECO:0007669"/>
    <property type="project" value="UniProtKB-KW"/>
</dbReference>
<proteinExistence type="predicted"/>
<protein>
    <submittedName>
        <fullName evidence="4">Retrovirus-related Pol polyprotein from transposon TNT 1-94</fullName>
    </submittedName>
</protein>
<keyword evidence="1" id="KW-0863">Zinc-finger</keyword>
<dbReference type="GO" id="GO:0003676">
    <property type="term" value="F:nucleic acid binding"/>
    <property type="evidence" value="ECO:0007669"/>
    <property type="project" value="InterPro"/>
</dbReference>
<comment type="caution">
    <text evidence="4">The sequence shown here is derived from an EMBL/GenBank/DDBJ whole genome shotgun (WGS) entry which is preliminary data.</text>
</comment>
<dbReference type="SUPFAM" id="SSF57756">
    <property type="entry name" value="Retrovirus zinc finger-like domains"/>
    <property type="match status" value="1"/>
</dbReference>
<dbReference type="SMART" id="SM00343">
    <property type="entry name" value="ZnF_C2HC"/>
    <property type="match status" value="1"/>
</dbReference>
<evidence type="ECO:0000256" key="2">
    <source>
        <dbReference type="SAM" id="MobiDB-lite"/>
    </source>
</evidence>
<dbReference type="PROSITE" id="PS50158">
    <property type="entry name" value="ZF_CCHC"/>
    <property type="match status" value="1"/>
</dbReference>
<evidence type="ECO:0000256" key="1">
    <source>
        <dbReference type="PROSITE-ProRule" id="PRU00047"/>
    </source>
</evidence>
<sequence length="227" mass="25408">MVEKKNSVGAVTWKSSKQDTVVDSTCESEYIAACEASKEAIWMKNFIGDLGVVPKVQDPIEIFYDNKNTVTLTKEPKDYKKSKHIERKYYFVQSKVEEGHVIVKHMRSKDNPADPLTKALASTNEVNTTYGVSTANTQASPASTQASTASNQKTGRKITINGSDTARYDKSKVKCFNCHKLGHFARECRQPRNQDSKNMNQDSYRRTVNIEETTYNAMVAIDGAGFD</sequence>
<dbReference type="AlphaFoldDB" id="A0A6L2NBE7"/>
<dbReference type="EMBL" id="BKCJ010008707">
    <property type="protein sequence ID" value="GEU83566.1"/>
    <property type="molecule type" value="Genomic_DNA"/>
</dbReference>
<accession>A0A6L2NBE7</accession>
<dbReference type="InterPro" id="IPR001878">
    <property type="entry name" value="Znf_CCHC"/>
</dbReference>
<evidence type="ECO:0000259" key="3">
    <source>
        <dbReference type="PROSITE" id="PS50158"/>
    </source>
</evidence>
<feature type="region of interest" description="Disordered" evidence="2">
    <location>
        <begin position="134"/>
        <end position="163"/>
    </location>
</feature>
<evidence type="ECO:0000313" key="4">
    <source>
        <dbReference type="EMBL" id="GEU83566.1"/>
    </source>
</evidence>
<dbReference type="InterPro" id="IPR036875">
    <property type="entry name" value="Znf_CCHC_sf"/>
</dbReference>
<dbReference type="Pfam" id="PF00098">
    <property type="entry name" value="zf-CCHC"/>
    <property type="match status" value="1"/>
</dbReference>
<organism evidence="4">
    <name type="scientific">Tanacetum cinerariifolium</name>
    <name type="common">Dalmatian daisy</name>
    <name type="synonym">Chrysanthemum cinerariifolium</name>
    <dbReference type="NCBI Taxonomy" id="118510"/>
    <lineage>
        <taxon>Eukaryota</taxon>
        <taxon>Viridiplantae</taxon>
        <taxon>Streptophyta</taxon>
        <taxon>Embryophyta</taxon>
        <taxon>Tracheophyta</taxon>
        <taxon>Spermatophyta</taxon>
        <taxon>Magnoliopsida</taxon>
        <taxon>eudicotyledons</taxon>
        <taxon>Gunneridae</taxon>
        <taxon>Pentapetalae</taxon>
        <taxon>asterids</taxon>
        <taxon>campanulids</taxon>
        <taxon>Asterales</taxon>
        <taxon>Asteraceae</taxon>
        <taxon>Asteroideae</taxon>
        <taxon>Anthemideae</taxon>
        <taxon>Anthemidinae</taxon>
        <taxon>Tanacetum</taxon>
    </lineage>
</organism>
<dbReference type="PANTHER" id="PTHR11439:SF496">
    <property type="entry name" value="RNA-DIRECTED DNA POLYMERASE"/>
    <property type="match status" value="1"/>
</dbReference>
<feature type="domain" description="CCHC-type" evidence="3">
    <location>
        <begin position="174"/>
        <end position="190"/>
    </location>
</feature>
<dbReference type="CDD" id="cd09272">
    <property type="entry name" value="RNase_HI_RT_Ty1"/>
    <property type="match status" value="1"/>
</dbReference>
<reference evidence="4" key="1">
    <citation type="journal article" date="2019" name="Sci. Rep.">
        <title>Draft genome of Tanacetum cinerariifolium, the natural source of mosquito coil.</title>
        <authorList>
            <person name="Yamashiro T."/>
            <person name="Shiraishi A."/>
            <person name="Satake H."/>
            <person name="Nakayama K."/>
        </authorList>
    </citation>
    <scope>NUCLEOTIDE SEQUENCE</scope>
</reference>
<name>A0A6L2NBE7_TANCI</name>
<feature type="compositionally biased region" description="Low complexity" evidence="2">
    <location>
        <begin position="134"/>
        <end position="153"/>
    </location>
</feature>
<keyword evidence="1" id="KW-0479">Metal-binding</keyword>
<keyword evidence="1" id="KW-0862">Zinc</keyword>
<dbReference type="Gene3D" id="4.10.60.10">
    <property type="entry name" value="Zinc finger, CCHC-type"/>
    <property type="match status" value="1"/>
</dbReference>